<dbReference type="PANTHER" id="PTHR35565:SF1">
    <property type="entry name" value="TYPE VI SECRETION SYSTEM CONTRACTILE SHEATH LARGE SUBUNIT"/>
    <property type="match status" value="1"/>
</dbReference>
<sequence>MRAPDTVREATSENLDPRIATILGSISLVDKLIAKIDQHVASCVDAILHHPAFQALEAAWRGLKFVVDSVEPGRSVKIDVWWCSKSELQMDLEDNIDRTKSTFFQIVYSGEYGQHGGVPYRAVFACFPISSTPPDMALLRGVAAVAAMAHAPIFVDADPRLFGVSSFQELRGDLRAIFGAPRLQKWNEFRTAEDSKYVGVLLPKMQLRLPYRDAELHLPFGAAGDDDEPSFIYNERIQDVNDLLWGSATYAFATRLADSHVRFGTAMGLVGTSDALPPARDWHRAMNGDALKPPVDVVFSHDLEVSLAAHGFIPLTSDPIHCTFRFSSANSLQKPKIFGGEHGPQDTRNYFMATQMPYLLFACPFAHVIKLTQREIAGSHQSVESIARILTASLKPYQNSNPSRALALKYPLREAQVEVIELPWQPEWYAIRILLWPHMTYKGVDIGLALPGKLERNPRQRLSGAHAQGGRP</sequence>
<dbReference type="NCBIfam" id="TIGR03355">
    <property type="entry name" value="VI_chp_2"/>
    <property type="match status" value="1"/>
</dbReference>
<dbReference type="Proteomes" id="UP001379533">
    <property type="component" value="Chromosome"/>
</dbReference>
<dbReference type="InterPro" id="IPR044032">
    <property type="entry name" value="TssC1_C"/>
</dbReference>
<evidence type="ECO:0000313" key="3">
    <source>
        <dbReference type="EMBL" id="WXA96817.1"/>
    </source>
</evidence>
<dbReference type="RefSeq" id="WP_394847432.1">
    <property type="nucleotide sequence ID" value="NZ_CP089982.1"/>
</dbReference>
<evidence type="ECO:0000259" key="2">
    <source>
        <dbReference type="Pfam" id="PF18945"/>
    </source>
</evidence>
<evidence type="ECO:0000313" key="4">
    <source>
        <dbReference type="Proteomes" id="UP001379533"/>
    </source>
</evidence>
<proteinExistence type="predicted"/>
<organism evidence="3 4">
    <name type="scientific">Pendulispora brunnea</name>
    <dbReference type="NCBI Taxonomy" id="2905690"/>
    <lineage>
        <taxon>Bacteria</taxon>
        <taxon>Pseudomonadati</taxon>
        <taxon>Myxococcota</taxon>
        <taxon>Myxococcia</taxon>
        <taxon>Myxococcales</taxon>
        <taxon>Sorangiineae</taxon>
        <taxon>Pendulisporaceae</taxon>
        <taxon>Pendulispora</taxon>
    </lineage>
</organism>
<dbReference type="InterPro" id="IPR010269">
    <property type="entry name" value="T6SS_TssC-like"/>
</dbReference>
<dbReference type="EMBL" id="CP089982">
    <property type="protein sequence ID" value="WXA96817.1"/>
    <property type="molecule type" value="Genomic_DNA"/>
</dbReference>
<accession>A0ABZ2KGZ4</accession>
<gene>
    <name evidence="3" type="primary">tssC</name>
    <name evidence="3" type="ORF">LZC95_08200</name>
</gene>
<dbReference type="Pfam" id="PF05943">
    <property type="entry name" value="VipB"/>
    <property type="match status" value="1"/>
</dbReference>
<dbReference type="PANTHER" id="PTHR35565">
    <property type="entry name" value="CYTOPLASMIC PROTEIN-RELATED"/>
    <property type="match status" value="1"/>
</dbReference>
<dbReference type="InterPro" id="IPR044031">
    <property type="entry name" value="TssC1_N"/>
</dbReference>
<feature type="domain" description="TssC1 C-terminal" evidence="2">
    <location>
        <begin position="346"/>
        <end position="454"/>
    </location>
</feature>
<dbReference type="Pfam" id="PF18945">
    <property type="entry name" value="VipB_2"/>
    <property type="match status" value="1"/>
</dbReference>
<name>A0ABZ2KGZ4_9BACT</name>
<keyword evidence="4" id="KW-1185">Reference proteome</keyword>
<feature type="domain" description="TssC1 N-terminal" evidence="1">
    <location>
        <begin position="30"/>
        <end position="333"/>
    </location>
</feature>
<protein>
    <submittedName>
        <fullName evidence="3">Type VI secretion system contractile sheath large subunit</fullName>
    </submittedName>
</protein>
<evidence type="ECO:0000259" key="1">
    <source>
        <dbReference type="Pfam" id="PF05943"/>
    </source>
</evidence>
<reference evidence="3 4" key="1">
    <citation type="submission" date="2021-12" db="EMBL/GenBank/DDBJ databases">
        <title>Discovery of the Pendulisporaceae a myxobacterial family with distinct sporulation behavior and unique specialized metabolism.</title>
        <authorList>
            <person name="Garcia R."/>
            <person name="Popoff A."/>
            <person name="Bader C.D."/>
            <person name="Loehr J."/>
            <person name="Walesch S."/>
            <person name="Walt C."/>
            <person name="Boldt J."/>
            <person name="Bunk B."/>
            <person name="Haeckl F.J.F.P.J."/>
            <person name="Gunesch A.P."/>
            <person name="Birkelbach J."/>
            <person name="Nuebel U."/>
            <person name="Pietschmann T."/>
            <person name="Bach T."/>
            <person name="Mueller R."/>
        </authorList>
    </citation>
    <scope>NUCLEOTIDE SEQUENCE [LARGE SCALE GENOMIC DNA]</scope>
    <source>
        <strain evidence="3 4">MSr12523</strain>
    </source>
</reference>